<dbReference type="GO" id="GO:0005886">
    <property type="term" value="C:plasma membrane"/>
    <property type="evidence" value="ECO:0007669"/>
    <property type="project" value="TreeGrafter"/>
</dbReference>
<reference evidence="7 8" key="1">
    <citation type="journal article" date="2015" name="Genome Announc.">
        <title>First Complete Genome Sequence of Felis catus Gammaherpesvirus 1.</title>
        <authorList>
            <person name="Troyer R.M."/>
            <person name="Lee J.S."/>
            <person name="Vuyisich M."/>
            <person name="Chain P."/>
            <person name="Lo C.C."/>
            <person name="Kronmiller B."/>
            <person name="Bracha S."/>
            <person name="Avery A.C."/>
            <person name="VandeWoude S."/>
        </authorList>
    </citation>
    <scope>NUCLEOTIDE SEQUENCE [LARGE SCALE GENOMIC DNA]</scope>
    <source>
        <strain evidence="7">31286</strain>
    </source>
</reference>
<feature type="transmembrane region" description="Helical" evidence="6">
    <location>
        <begin position="258"/>
        <end position="279"/>
    </location>
</feature>
<dbReference type="EMBL" id="KT595939">
    <property type="protein sequence ID" value="ALE14772.1"/>
    <property type="molecule type" value="Genomic_DNA"/>
</dbReference>
<evidence type="ECO:0000313" key="8">
    <source>
        <dbReference type="Proteomes" id="UP000152314"/>
    </source>
</evidence>
<protein>
    <submittedName>
        <fullName evidence="7">F22</fullName>
    </submittedName>
</protein>
<feature type="transmembrane region" description="Helical" evidence="6">
    <location>
        <begin position="406"/>
        <end position="425"/>
    </location>
</feature>
<evidence type="ECO:0000256" key="5">
    <source>
        <dbReference type="ARBA" id="ARBA00023136"/>
    </source>
</evidence>
<name>A0A0M3T968_9GAMA</name>
<dbReference type="PANTHER" id="PTHR10332:SF9">
    <property type="entry name" value="EQUILIBRATIVE NUCLEOSIDE TRANSPORTER 1"/>
    <property type="match status" value="1"/>
</dbReference>
<evidence type="ECO:0000256" key="6">
    <source>
        <dbReference type="SAM" id="Phobius"/>
    </source>
</evidence>
<evidence type="ECO:0000256" key="1">
    <source>
        <dbReference type="ARBA" id="ARBA00004141"/>
    </source>
</evidence>
<feature type="transmembrane region" description="Helical" evidence="6">
    <location>
        <begin position="21"/>
        <end position="41"/>
    </location>
</feature>
<feature type="transmembrane region" description="Helical" evidence="6">
    <location>
        <begin position="332"/>
        <end position="354"/>
    </location>
</feature>
<evidence type="ECO:0000256" key="2">
    <source>
        <dbReference type="ARBA" id="ARBA00022448"/>
    </source>
</evidence>
<comment type="subcellular location">
    <subcellularLocation>
        <location evidence="1">Membrane</location>
        <topology evidence="1">Multi-pass membrane protein</topology>
    </subcellularLocation>
</comment>
<dbReference type="GO" id="GO:0005337">
    <property type="term" value="F:nucleoside transmembrane transporter activity"/>
    <property type="evidence" value="ECO:0007669"/>
    <property type="project" value="InterPro"/>
</dbReference>
<keyword evidence="8" id="KW-1185">Reference proteome</keyword>
<feature type="transmembrane region" description="Helical" evidence="6">
    <location>
        <begin position="73"/>
        <end position="92"/>
    </location>
</feature>
<dbReference type="Pfam" id="PF01733">
    <property type="entry name" value="Nucleoside_tran"/>
    <property type="match status" value="1"/>
</dbReference>
<dbReference type="PRINTS" id="PR01130">
    <property type="entry name" value="DERENTRNSPRT"/>
</dbReference>
<dbReference type="GO" id="GO:0015862">
    <property type="term" value="P:uridine transmembrane transport"/>
    <property type="evidence" value="ECO:0007669"/>
    <property type="project" value="TreeGrafter"/>
</dbReference>
<dbReference type="InterPro" id="IPR002259">
    <property type="entry name" value="Eqnu_transpt"/>
</dbReference>
<evidence type="ECO:0000256" key="4">
    <source>
        <dbReference type="ARBA" id="ARBA00022989"/>
    </source>
</evidence>
<proteinExistence type="predicted"/>
<sequence>MVSDLHAVAIMSHTIEDKYKYIWIVFLILSLCSVLPWNVYITATSYFTSKLINNISLITPPNSTNYSSILEGIFTNSITLCAVCSVLIFTCFSPIIQENISEPVRIAGSLLGILGIFLFTSFLVLVPMEITLFFIIILITVILANSLGSILQASVFNLVSLFPSIYTHAFIVGQGLAGLYSICIMLLITSTGLPLTDSTFIYFIVASAIFALSIFLYFTLHTLRFFKMFSIVKKPYDAFQHIPLVKHNARKKFKYKNLFMPATSICALYVTTIGVFPSVAVDIKPSTLNSTTEITTNQYFVPIICFLNYSIWELIGRMLTMFIIWPKKTITWIPLLVCFRIVLIPLILFCNIHPRHNLPVYFLNPGWFALFIGVLALSNGYFTSLCIITMFTNINPKRHTKPPETVINIIMVLGSAIGAIISFLLKVLL</sequence>
<keyword evidence="3 6" id="KW-0812">Transmembrane</keyword>
<feature type="transmembrane region" description="Helical" evidence="6">
    <location>
        <begin position="165"/>
        <end position="188"/>
    </location>
</feature>
<keyword evidence="5 6" id="KW-0472">Membrane</keyword>
<accession>A0A0M3T968</accession>
<feature type="transmembrane region" description="Helical" evidence="6">
    <location>
        <begin position="299"/>
        <end position="325"/>
    </location>
</feature>
<evidence type="ECO:0000313" key="7">
    <source>
        <dbReference type="EMBL" id="ALE14772.1"/>
    </source>
</evidence>
<feature type="transmembrane region" description="Helical" evidence="6">
    <location>
        <begin position="200"/>
        <end position="220"/>
    </location>
</feature>
<dbReference type="RefSeq" id="YP_009173937.1">
    <property type="nucleotide sequence ID" value="NC_028099.1"/>
</dbReference>
<dbReference type="GeneID" id="26100451"/>
<feature type="transmembrane region" description="Helical" evidence="6">
    <location>
        <begin position="366"/>
        <end position="394"/>
    </location>
</feature>
<keyword evidence="2" id="KW-0813">Transport</keyword>
<organism evidence="7 8">
    <name type="scientific">Felid gammaherpesvirus 1</name>
    <dbReference type="NCBI Taxonomy" id="2560468"/>
    <lineage>
        <taxon>Viruses</taxon>
        <taxon>Duplodnaviria</taxon>
        <taxon>Heunggongvirae</taxon>
        <taxon>Peploviricota</taxon>
        <taxon>Herviviricetes</taxon>
        <taxon>Herpesvirales</taxon>
        <taxon>Orthoherpesviridae</taxon>
        <taxon>Gammaherpesvirinae</taxon>
        <taxon>Percavirus</taxon>
        <taxon>Percavirus felidgamma1</taxon>
    </lineage>
</organism>
<dbReference type="KEGG" id="vg:26100451"/>
<dbReference type="PANTHER" id="PTHR10332">
    <property type="entry name" value="EQUILIBRATIVE NUCLEOSIDE TRANSPORTER"/>
    <property type="match status" value="1"/>
</dbReference>
<feature type="transmembrane region" description="Helical" evidence="6">
    <location>
        <begin position="132"/>
        <end position="153"/>
    </location>
</feature>
<dbReference type="Proteomes" id="UP000152314">
    <property type="component" value="Segment"/>
</dbReference>
<dbReference type="PIRSF" id="PIRSF016379">
    <property type="entry name" value="ENT"/>
    <property type="match status" value="1"/>
</dbReference>
<feature type="transmembrane region" description="Helical" evidence="6">
    <location>
        <begin position="104"/>
        <end position="126"/>
    </location>
</feature>
<keyword evidence="4 6" id="KW-1133">Transmembrane helix</keyword>
<dbReference type="SMR" id="A0A0M3T968"/>
<evidence type="ECO:0000256" key="3">
    <source>
        <dbReference type="ARBA" id="ARBA00022692"/>
    </source>
</evidence>